<dbReference type="Proteomes" id="UP000266188">
    <property type="component" value="Unassembled WGS sequence"/>
</dbReference>
<sequence>MYSVEHQDLEVQLVQEGQNRAVQGSIPRGDDALNGGVVSRQAVRKTTMASKMKLTPRPSSELAKTTNPKEWSSWHRAWALFCIAFSSFIESLYSSIYTSIAGVSKAFDINLRVIRRWASLRPSSALVRVAVRFMSCP</sequence>
<comment type="caution">
    <text evidence="1">The sequence shown here is derived from an EMBL/GenBank/DDBJ whole genome shotgun (WGS) entry which is preliminary data.</text>
</comment>
<dbReference type="STRING" id="2070753.A0A3A2ZNS2"/>
<name>A0A3A2ZNS2_9EURO</name>
<reference evidence="2" key="1">
    <citation type="submission" date="2017-02" db="EMBL/GenBank/DDBJ databases">
        <authorList>
            <person name="Tafer H."/>
            <person name="Lopandic K."/>
        </authorList>
    </citation>
    <scope>NUCLEOTIDE SEQUENCE [LARGE SCALE GENOMIC DNA]</scope>
    <source>
        <strain evidence="2">CBS 366.77</strain>
    </source>
</reference>
<protein>
    <submittedName>
        <fullName evidence="1">MFS multidrug transporter</fullName>
    </submittedName>
</protein>
<gene>
    <name evidence="1" type="ORF">PHISCL_02786</name>
</gene>
<evidence type="ECO:0000313" key="1">
    <source>
        <dbReference type="EMBL" id="RJE24889.1"/>
    </source>
</evidence>
<evidence type="ECO:0000313" key="2">
    <source>
        <dbReference type="Proteomes" id="UP000266188"/>
    </source>
</evidence>
<organism evidence="1 2">
    <name type="scientific">Aspergillus sclerotialis</name>
    <dbReference type="NCBI Taxonomy" id="2070753"/>
    <lineage>
        <taxon>Eukaryota</taxon>
        <taxon>Fungi</taxon>
        <taxon>Dikarya</taxon>
        <taxon>Ascomycota</taxon>
        <taxon>Pezizomycotina</taxon>
        <taxon>Eurotiomycetes</taxon>
        <taxon>Eurotiomycetidae</taxon>
        <taxon>Eurotiales</taxon>
        <taxon>Aspergillaceae</taxon>
        <taxon>Aspergillus</taxon>
        <taxon>Aspergillus subgen. Polypaecilum</taxon>
    </lineage>
</organism>
<keyword evidence="2" id="KW-1185">Reference proteome</keyword>
<dbReference type="OrthoDB" id="3365399at2759"/>
<dbReference type="EMBL" id="MVGC01000065">
    <property type="protein sequence ID" value="RJE24889.1"/>
    <property type="molecule type" value="Genomic_DNA"/>
</dbReference>
<dbReference type="AlphaFoldDB" id="A0A3A2ZNS2"/>
<accession>A0A3A2ZNS2</accession>
<proteinExistence type="predicted"/>